<dbReference type="SUPFAM" id="SSF52091">
    <property type="entry name" value="SpoIIaa-like"/>
    <property type="match status" value="1"/>
</dbReference>
<dbReference type="AlphaFoldDB" id="A0A419R2P6"/>
<dbReference type="OrthoDB" id="555504at2"/>
<organism evidence="1 2">
    <name type="scientific">Tsuneonella suprasediminis</name>
    <dbReference type="NCBI Taxonomy" id="2306996"/>
    <lineage>
        <taxon>Bacteria</taxon>
        <taxon>Pseudomonadati</taxon>
        <taxon>Pseudomonadota</taxon>
        <taxon>Alphaproteobacteria</taxon>
        <taxon>Sphingomonadales</taxon>
        <taxon>Erythrobacteraceae</taxon>
        <taxon>Tsuneonella</taxon>
    </lineage>
</organism>
<evidence type="ECO:0000313" key="1">
    <source>
        <dbReference type="EMBL" id="RJX68194.1"/>
    </source>
</evidence>
<gene>
    <name evidence="1" type="ORF">D6858_06190</name>
</gene>
<proteinExistence type="predicted"/>
<dbReference type="Pfam" id="PF11964">
    <property type="entry name" value="SpoIIAA-like"/>
    <property type="match status" value="1"/>
</dbReference>
<dbReference type="InterPro" id="IPR036513">
    <property type="entry name" value="STAS_dom_sf"/>
</dbReference>
<dbReference type="InterPro" id="IPR021866">
    <property type="entry name" value="SpoIIAA-like"/>
</dbReference>
<dbReference type="Gene3D" id="3.40.50.10600">
    <property type="entry name" value="SpoIIaa-like domains"/>
    <property type="match status" value="1"/>
</dbReference>
<evidence type="ECO:0000313" key="2">
    <source>
        <dbReference type="Proteomes" id="UP000284322"/>
    </source>
</evidence>
<keyword evidence="2" id="KW-1185">Reference proteome</keyword>
<name>A0A419R2P6_9SPHN</name>
<reference evidence="1 2" key="1">
    <citation type="submission" date="2018-09" db="EMBL/GenBank/DDBJ databases">
        <title>Altererythrobacter sp.Ery1 and Ery12, the genome sequencing of novel strains in genus Alterythrobacter.</title>
        <authorList>
            <person name="Cheng H."/>
            <person name="Wu Y.-H."/>
            <person name="Fang C."/>
            <person name="Xu X.-W."/>
        </authorList>
    </citation>
    <scope>NUCLEOTIDE SEQUENCE [LARGE SCALE GENOMIC DNA]</scope>
    <source>
        <strain evidence="1 2">Ery12</strain>
    </source>
</reference>
<comment type="caution">
    <text evidence="1">The sequence shown here is derived from an EMBL/GenBank/DDBJ whole genome shotgun (WGS) entry which is preliminary data.</text>
</comment>
<sequence>MLELTEEDRILVIRAGGKLTLADYDRFVPAFEEAAARGAGRLPMLIELDDDFAGWDLGGLWRDLKFDVKHKDSFGRIAVVGHKRWEEWGTKLSNPLFPSAKMRFFEREERAQAKRWLET</sequence>
<dbReference type="Proteomes" id="UP000284322">
    <property type="component" value="Unassembled WGS sequence"/>
</dbReference>
<dbReference type="EMBL" id="RAHJ01000018">
    <property type="protein sequence ID" value="RJX68194.1"/>
    <property type="molecule type" value="Genomic_DNA"/>
</dbReference>
<protein>
    <submittedName>
        <fullName evidence="1">STAS/SEC14 domain-containing protein</fullName>
    </submittedName>
</protein>
<accession>A0A419R2P6</accession>
<dbReference type="InterPro" id="IPR038396">
    <property type="entry name" value="SpoIIAA-like_sf"/>
</dbReference>